<dbReference type="FunCoup" id="A0A1Q3CN97">
    <property type="interactions" value="130"/>
</dbReference>
<evidence type="ECO:0000313" key="4">
    <source>
        <dbReference type="Proteomes" id="UP000187406"/>
    </source>
</evidence>
<dbReference type="STRING" id="3775.A0A1Q3CN97"/>
<organism evidence="3 4">
    <name type="scientific">Cephalotus follicularis</name>
    <name type="common">Albany pitcher plant</name>
    <dbReference type="NCBI Taxonomy" id="3775"/>
    <lineage>
        <taxon>Eukaryota</taxon>
        <taxon>Viridiplantae</taxon>
        <taxon>Streptophyta</taxon>
        <taxon>Embryophyta</taxon>
        <taxon>Tracheophyta</taxon>
        <taxon>Spermatophyta</taxon>
        <taxon>Magnoliopsida</taxon>
        <taxon>eudicotyledons</taxon>
        <taxon>Gunneridae</taxon>
        <taxon>Pentapetalae</taxon>
        <taxon>rosids</taxon>
        <taxon>fabids</taxon>
        <taxon>Oxalidales</taxon>
        <taxon>Cephalotaceae</taxon>
        <taxon>Cephalotus</taxon>
    </lineage>
</organism>
<proteinExistence type="inferred from homology"/>
<dbReference type="AlphaFoldDB" id="A0A1Q3CN97"/>
<dbReference type="GO" id="GO:0009733">
    <property type="term" value="P:response to auxin"/>
    <property type="evidence" value="ECO:0007669"/>
    <property type="project" value="InterPro"/>
</dbReference>
<keyword evidence="4" id="KW-1185">Reference proteome</keyword>
<protein>
    <submittedName>
        <fullName evidence="3">Auxin_inducible domain-containing protein</fullName>
    </submittedName>
</protein>
<comment type="caution">
    <text evidence="3">The sequence shown here is derived from an EMBL/GenBank/DDBJ whole genome shotgun (WGS) entry which is preliminary data.</text>
</comment>
<accession>A0A1Q3CN97</accession>
<evidence type="ECO:0000256" key="1">
    <source>
        <dbReference type="ARBA" id="ARBA00006974"/>
    </source>
</evidence>
<dbReference type="PANTHER" id="PTHR31374">
    <property type="entry name" value="AUXIN-INDUCED PROTEIN-LIKE-RELATED"/>
    <property type="match status" value="1"/>
</dbReference>
<evidence type="ECO:0000313" key="3">
    <source>
        <dbReference type="EMBL" id="GAV81581.1"/>
    </source>
</evidence>
<gene>
    <name evidence="3" type="ORF">CFOL_v3_25035</name>
</gene>
<comment type="similarity">
    <text evidence="1">Belongs to the ARG7 family.</text>
</comment>
<dbReference type="InParanoid" id="A0A1Q3CN97"/>
<dbReference type="PANTHER" id="PTHR31374:SF199">
    <property type="entry name" value="SMALL AUXIN-UP RNA-RELATED"/>
    <property type="match status" value="1"/>
</dbReference>
<dbReference type="OrthoDB" id="660486at2759"/>
<name>A0A1Q3CN97_CEPFO</name>
<dbReference type="InterPro" id="IPR003676">
    <property type="entry name" value="SAUR_fam"/>
</dbReference>
<dbReference type="EMBL" id="BDDD01002437">
    <property type="protein sequence ID" value="GAV81581.1"/>
    <property type="molecule type" value="Genomic_DNA"/>
</dbReference>
<feature type="compositionally biased region" description="Polar residues" evidence="2">
    <location>
        <begin position="50"/>
        <end position="59"/>
    </location>
</feature>
<dbReference type="Proteomes" id="UP000187406">
    <property type="component" value="Unassembled WGS sequence"/>
</dbReference>
<reference evidence="4" key="1">
    <citation type="submission" date="2016-04" db="EMBL/GenBank/DDBJ databases">
        <title>Cephalotus genome sequencing.</title>
        <authorList>
            <person name="Fukushima K."/>
            <person name="Hasebe M."/>
            <person name="Fang X."/>
        </authorList>
    </citation>
    <scope>NUCLEOTIDE SEQUENCE [LARGE SCALE GENOMIC DNA]</scope>
    <source>
        <strain evidence="4">cv. St1</strain>
    </source>
</reference>
<feature type="region of interest" description="Disordered" evidence="2">
    <location>
        <begin position="50"/>
        <end position="70"/>
    </location>
</feature>
<sequence length="188" mass="21138">LLFTILGMDLLKKKWKKNLIFKTWDRRRSVGSSIHNSPGEISFNSLAKSNSWPSLTRTSSDGDQKPKSKCQVAPDGCFTVYVGPQKQRFIIRTQFVNHPLFKMLLEDAELEYGFNSEGPILLPCDVDLFYKVLADMDNEAEMSPGCGGGYSSLLTFSPSRRSNNGLNKEIGSYSLLSPSRKLNRYISL</sequence>
<dbReference type="Pfam" id="PF02519">
    <property type="entry name" value="Auxin_inducible"/>
    <property type="match status" value="1"/>
</dbReference>
<feature type="non-terminal residue" evidence="3">
    <location>
        <position position="1"/>
    </location>
</feature>
<evidence type="ECO:0000256" key="2">
    <source>
        <dbReference type="SAM" id="MobiDB-lite"/>
    </source>
</evidence>